<organism evidence="2 3">
    <name type="scientific">Galerina marginata (strain CBS 339.88)</name>
    <dbReference type="NCBI Taxonomy" id="685588"/>
    <lineage>
        <taxon>Eukaryota</taxon>
        <taxon>Fungi</taxon>
        <taxon>Dikarya</taxon>
        <taxon>Basidiomycota</taxon>
        <taxon>Agaricomycotina</taxon>
        <taxon>Agaricomycetes</taxon>
        <taxon>Agaricomycetidae</taxon>
        <taxon>Agaricales</taxon>
        <taxon>Agaricineae</taxon>
        <taxon>Strophariaceae</taxon>
        <taxon>Galerina</taxon>
    </lineage>
</organism>
<feature type="compositionally biased region" description="Polar residues" evidence="1">
    <location>
        <begin position="54"/>
        <end position="66"/>
    </location>
</feature>
<feature type="region of interest" description="Disordered" evidence="1">
    <location>
        <begin position="35"/>
        <end position="66"/>
    </location>
</feature>
<dbReference type="EMBL" id="KL142396">
    <property type="protein sequence ID" value="KDR70546.1"/>
    <property type="molecule type" value="Genomic_DNA"/>
</dbReference>
<gene>
    <name evidence="2" type="ORF">GALMADRAFT_877952</name>
</gene>
<reference evidence="3" key="1">
    <citation type="journal article" date="2014" name="Proc. Natl. Acad. Sci. U.S.A.">
        <title>Extensive sampling of basidiomycete genomes demonstrates inadequacy of the white-rot/brown-rot paradigm for wood decay fungi.</title>
        <authorList>
            <person name="Riley R."/>
            <person name="Salamov A.A."/>
            <person name="Brown D.W."/>
            <person name="Nagy L.G."/>
            <person name="Floudas D."/>
            <person name="Held B.W."/>
            <person name="Levasseur A."/>
            <person name="Lombard V."/>
            <person name="Morin E."/>
            <person name="Otillar R."/>
            <person name="Lindquist E.A."/>
            <person name="Sun H."/>
            <person name="LaButti K.M."/>
            <person name="Schmutz J."/>
            <person name="Jabbour D."/>
            <person name="Luo H."/>
            <person name="Baker S.E."/>
            <person name="Pisabarro A.G."/>
            <person name="Walton J.D."/>
            <person name="Blanchette R.A."/>
            <person name="Henrissat B."/>
            <person name="Martin F."/>
            <person name="Cullen D."/>
            <person name="Hibbett D.S."/>
            <person name="Grigoriev I.V."/>
        </authorList>
    </citation>
    <scope>NUCLEOTIDE SEQUENCE [LARGE SCALE GENOMIC DNA]</scope>
    <source>
        <strain evidence="3">CBS 339.88</strain>
    </source>
</reference>
<keyword evidence="3" id="KW-1185">Reference proteome</keyword>
<evidence type="ECO:0000256" key="1">
    <source>
        <dbReference type="SAM" id="MobiDB-lite"/>
    </source>
</evidence>
<evidence type="ECO:0000313" key="3">
    <source>
        <dbReference type="Proteomes" id="UP000027222"/>
    </source>
</evidence>
<dbReference type="OrthoDB" id="10039931at2759"/>
<accession>A0A067SI29</accession>
<protein>
    <submittedName>
        <fullName evidence="2">Uncharacterized protein</fullName>
    </submittedName>
</protein>
<dbReference type="HOGENOM" id="CLU_1421496_0_0_1"/>
<dbReference type="Proteomes" id="UP000027222">
    <property type="component" value="Unassembled WGS sequence"/>
</dbReference>
<sequence>MAYQCSSSALSCSFADADQPSLMHSNWTFPIQNSPTATAPSSISDEFNRAVPPNSRNPVATNPSTAKDSRVKISLSTLQLVIEGYEYILCQWNNCGAIIPNKDNNFPEHIVRHHKVPTHSRSTTSTTPCFWNGCAGQNRNVADNLRSILVHIADFHLKMDLVVCPLCDKMLESSAFKFHARADHPEVEVVS</sequence>
<evidence type="ECO:0000313" key="2">
    <source>
        <dbReference type="EMBL" id="KDR70546.1"/>
    </source>
</evidence>
<feature type="compositionally biased region" description="Polar residues" evidence="1">
    <location>
        <begin position="35"/>
        <end position="45"/>
    </location>
</feature>
<dbReference type="AlphaFoldDB" id="A0A067SI29"/>
<proteinExistence type="predicted"/>
<name>A0A067SI29_GALM3</name>